<comment type="similarity">
    <text evidence="2">Belongs to the PMG family.</text>
</comment>
<accession>A0ABM0J267</accession>
<keyword evidence="1 2" id="KW-0416">Keratin</keyword>
<dbReference type="InterPro" id="IPR007951">
    <property type="entry name" value="KRTAP_PMG"/>
</dbReference>
<organism evidence="3 4">
    <name type="scientific">Echinops telfairi</name>
    <name type="common">Lesser hedgehog tenrec</name>
    <dbReference type="NCBI Taxonomy" id="9371"/>
    <lineage>
        <taxon>Eukaryota</taxon>
        <taxon>Metazoa</taxon>
        <taxon>Chordata</taxon>
        <taxon>Craniata</taxon>
        <taxon>Vertebrata</taxon>
        <taxon>Euteleostomi</taxon>
        <taxon>Mammalia</taxon>
        <taxon>Eutheria</taxon>
        <taxon>Afrotheria</taxon>
        <taxon>Tenrecidae</taxon>
        <taxon>Tenrecinae</taxon>
        <taxon>Echinops</taxon>
    </lineage>
</organism>
<keyword evidence="3" id="KW-1185">Reference proteome</keyword>
<evidence type="ECO:0000256" key="2">
    <source>
        <dbReference type="RuleBase" id="RU369044"/>
    </source>
</evidence>
<proteinExistence type="inferred from homology"/>
<comment type="subunit">
    <text evidence="2">Interacts with hair keratins.</text>
</comment>
<evidence type="ECO:0000256" key="1">
    <source>
        <dbReference type="ARBA" id="ARBA00022744"/>
    </source>
</evidence>
<dbReference type="Proteomes" id="UP000694863">
    <property type="component" value="Unplaced"/>
</dbReference>
<sequence>MPLELRIFSQSSAEHTSFVSMTYSCYSGNFSSRSLGSCLSYPQSCRGTSSASNLVYSTALCSPSTCHLSSSPYRACQEACYEPSNRQMAGEVSSRCQSSCYVPRTTIPCSPCQRTYSGSSSFGSRSSCSLGSRSRSCYPQGYGSRNRYSLTCGYSGFRPLNYSICGFPAMGYGSGVCNTTYFPPRSCLSSCYRPAWGSGFH</sequence>
<protein>
    <recommendedName>
        <fullName evidence="2">Keratin-associated protein</fullName>
    </recommendedName>
</protein>
<dbReference type="RefSeq" id="XP_004713170.2">
    <property type="nucleotide sequence ID" value="XM_004713113.3"/>
</dbReference>
<dbReference type="GeneID" id="101646297"/>
<name>A0ABM0J267_ECHTE</name>
<comment type="function">
    <text evidence="2">In the hair cortex, hair keratin intermediate filaments are embedded in an interfilamentous matrix, consisting of hair keratin-associated proteins (KRTAP), which are essential for the formation of a rigid and resistant hair shaft through their extensive disulfide bond cross-linking with abundant cysteine residues of hair keratins. The matrix proteins include the high-sulfur and high-glycine-tyrosine keratins.</text>
</comment>
<evidence type="ECO:0000313" key="3">
    <source>
        <dbReference type="Proteomes" id="UP000694863"/>
    </source>
</evidence>
<dbReference type="PROSITE" id="PS51257">
    <property type="entry name" value="PROKAR_LIPOPROTEIN"/>
    <property type="match status" value="1"/>
</dbReference>
<dbReference type="Pfam" id="PF05287">
    <property type="entry name" value="PMG"/>
    <property type="match status" value="1"/>
</dbReference>
<reference evidence="4" key="1">
    <citation type="submission" date="2025-08" db="UniProtKB">
        <authorList>
            <consortium name="RefSeq"/>
        </authorList>
    </citation>
    <scope>IDENTIFICATION</scope>
</reference>
<evidence type="ECO:0000313" key="4">
    <source>
        <dbReference type="RefSeq" id="XP_004713170.2"/>
    </source>
</evidence>
<gene>
    <name evidence="4" type="primary">LOC101646297</name>
</gene>